<protein>
    <submittedName>
        <fullName evidence="2">Uncharacterized protein</fullName>
    </submittedName>
</protein>
<feature type="region of interest" description="Disordered" evidence="1">
    <location>
        <begin position="46"/>
        <end position="66"/>
    </location>
</feature>
<evidence type="ECO:0000313" key="2">
    <source>
        <dbReference type="EMBL" id="KAE8359041.1"/>
    </source>
</evidence>
<evidence type="ECO:0000256" key="1">
    <source>
        <dbReference type="SAM" id="MobiDB-lite"/>
    </source>
</evidence>
<dbReference type="RefSeq" id="XP_031922122.1">
    <property type="nucleotide sequence ID" value="XM_032077035.1"/>
</dbReference>
<sequence length="320" mass="36721">MLTEMASTSLPAYKENFLRVEEGKRREAEEEWVHGRGQTLQTTFIVFSKPQKKSPDRKEQPRNNTRTKFEFVLDKDQPGIRSHAMRQFWRRKQAIAKEDSSDAPSTDHTRYSRPLIPNDVVHASSQFEELKALQRQMSSLQTKYQEAKPVNSGKDSKLESSGIPAQILSEILHPLEFINSEHFYTFPVTLTKQHRKLLYYWLSTHASGMSNAFPCVTFDPIWEVWLPLNLSNSASLNAIMAHAAAHLAYLHGELDCPVALRYKTEAISTITEWLDNPEQALQIETLTSVVQLLMFEVRAPAEYDNVYLLYGSKRKASFSL</sequence>
<dbReference type="AlphaFoldDB" id="A0A5N6ZN45"/>
<dbReference type="OrthoDB" id="4159781at2759"/>
<feature type="region of interest" description="Disordered" evidence="1">
    <location>
        <begin position="93"/>
        <end position="113"/>
    </location>
</feature>
<feature type="compositionally biased region" description="Basic and acidic residues" evidence="1">
    <location>
        <begin position="53"/>
        <end position="66"/>
    </location>
</feature>
<keyword evidence="3" id="KW-1185">Reference proteome</keyword>
<dbReference type="GeneID" id="43661481"/>
<proteinExistence type="predicted"/>
<organism evidence="2 3">
    <name type="scientific">Aspergillus caelatus</name>
    <dbReference type="NCBI Taxonomy" id="61420"/>
    <lineage>
        <taxon>Eukaryota</taxon>
        <taxon>Fungi</taxon>
        <taxon>Dikarya</taxon>
        <taxon>Ascomycota</taxon>
        <taxon>Pezizomycotina</taxon>
        <taxon>Eurotiomycetes</taxon>
        <taxon>Eurotiomycetidae</taxon>
        <taxon>Eurotiales</taxon>
        <taxon>Aspergillaceae</taxon>
        <taxon>Aspergillus</taxon>
        <taxon>Aspergillus subgen. Circumdati</taxon>
    </lineage>
</organism>
<reference evidence="2 3" key="1">
    <citation type="submission" date="2019-04" db="EMBL/GenBank/DDBJ databases">
        <title>Friends and foes A comparative genomics studyof 23 Aspergillus species from section Flavi.</title>
        <authorList>
            <consortium name="DOE Joint Genome Institute"/>
            <person name="Kjaerbolling I."/>
            <person name="Vesth T."/>
            <person name="Frisvad J.C."/>
            <person name="Nybo J.L."/>
            <person name="Theobald S."/>
            <person name="Kildgaard S."/>
            <person name="Isbrandt T."/>
            <person name="Kuo A."/>
            <person name="Sato A."/>
            <person name="Lyhne E.K."/>
            <person name="Kogle M.E."/>
            <person name="Wiebenga A."/>
            <person name="Kun R.S."/>
            <person name="Lubbers R.J."/>
            <person name="Makela M.R."/>
            <person name="Barry K."/>
            <person name="Chovatia M."/>
            <person name="Clum A."/>
            <person name="Daum C."/>
            <person name="Haridas S."/>
            <person name="He G."/>
            <person name="LaButti K."/>
            <person name="Lipzen A."/>
            <person name="Mondo S."/>
            <person name="Riley R."/>
            <person name="Salamov A."/>
            <person name="Simmons B.A."/>
            <person name="Magnuson J.K."/>
            <person name="Henrissat B."/>
            <person name="Mortensen U.H."/>
            <person name="Larsen T.O."/>
            <person name="Devries R.P."/>
            <person name="Grigoriev I.V."/>
            <person name="Machida M."/>
            <person name="Baker S.E."/>
            <person name="Andersen M.R."/>
        </authorList>
    </citation>
    <scope>NUCLEOTIDE SEQUENCE [LARGE SCALE GENOMIC DNA]</scope>
    <source>
        <strain evidence="2 3">CBS 763.97</strain>
    </source>
</reference>
<dbReference type="PANTHER" id="PTHR37540">
    <property type="entry name" value="TRANSCRIPTION FACTOR (ACR-2), PUTATIVE-RELATED-RELATED"/>
    <property type="match status" value="1"/>
</dbReference>
<dbReference type="Proteomes" id="UP000326268">
    <property type="component" value="Unassembled WGS sequence"/>
</dbReference>
<dbReference type="PANTHER" id="PTHR37540:SF5">
    <property type="entry name" value="TRANSCRIPTION FACTOR DOMAIN-CONTAINING PROTEIN"/>
    <property type="match status" value="1"/>
</dbReference>
<evidence type="ECO:0000313" key="3">
    <source>
        <dbReference type="Proteomes" id="UP000326268"/>
    </source>
</evidence>
<accession>A0A5N6ZN45</accession>
<dbReference type="Pfam" id="PF11951">
    <property type="entry name" value="Fungal_trans_2"/>
    <property type="match status" value="1"/>
</dbReference>
<dbReference type="InterPro" id="IPR021858">
    <property type="entry name" value="Fun_TF"/>
</dbReference>
<name>A0A5N6ZN45_9EURO</name>
<dbReference type="EMBL" id="ML737851">
    <property type="protein sequence ID" value="KAE8359041.1"/>
    <property type="molecule type" value="Genomic_DNA"/>
</dbReference>
<feature type="compositionally biased region" description="Basic and acidic residues" evidence="1">
    <location>
        <begin position="95"/>
        <end position="110"/>
    </location>
</feature>
<gene>
    <name evidence="2" type="ORF">BDV27DRAFT_59371</name>
</gene>